<gene>
    <name evidence="5" type="ORF">NLI96_g2751</name>
</gene>
<reference evidence="5" key="1">
    <citation type="submission" date="2022-07" db="EMBL/GenBank/DDBJ databases">
        <title>Genome Sequence of Physisporinus lineatus.</title>
        <authorList>
            <person name="Buettner E."/>
        </authorList>
    </citation>
    <scope>NUCLEOTIDE SEQUENCE</scope>
    <source>
        <strain evidence="5">VT162</strain>
    </source>
</reference>
<dbReference type="GO" id="GO:0005576">
    <property type="term" value="C:extracellular region"/>
    <property type="evidence" value="ECO:0007669"/>
    <property type="project" value="UniProtKB-SubCell"/>
</dbReference>
<evidence type="ECO:0000256" key="1">
    <source>
        <dbReference type="ARBA" id="ARBA00004613"/>
    </source>
</evidence>
<evidence type="ECO:0000313" key="6">
    <source>
        <dbReference type="Proteomes" id="UP001212997"/>
    </source>
</evidence>
<dbReference type="Pfam" id="PF07249">
    <property type="entry name" value="Cerato-platanin"/>
    <property type="match status" value="1"/>
</dbReference>
<comment type="caution">
    <text evidence="5">The sequence shown here is derived from an EMBL/GenBank/DDBJ whole genome shotgun (WGS) entry which is preliminary data.</text>
</comment>
<keyword evidence="4" id="KW-0732">Signal</keyword>
<keyword evidence="6" id="KW-1185">Reference proteome</keyword>
<dbReference type="Proteomes" id="UP001212997">
    <property type="component" value="Unassembled WGS sequence"/>
</dbReference>
<evidence type="ECO:0000256" key="2">
    <source>
        <dbReference type="ARBA" id="ARBA00010421"/>
    </source>
</evidence>
<feature type="chain" id="PRO_5042028267" evidence="4">
    <location>
        <begin position="20"/>
        <end position="144"/>
    </location>
</feature>
<dbReference type="EMBL" id="JANAWD010000064">
    <property type="protein sequence ID" value="KAJ3488568.1"/>
    <property type="molecule type" value="Genomic_DNA"/>
</dbReference>
<evidence type="ECO:0000256" key="3">
    <source>
        <dbReference type="ARBA" id="ARBA00022525"/>
    </source>
</evidence>
<name>A0AAD5YJQ3_9APHY</name>
<evidence type="ECO:0000256" key="4">
    <source>
        <dbReference type="SAM" id="SignalP"/>
    </source>
</evidence>
<evidence type="ECO:0000313" key="5">
    <source>
        <dbReference type="EMBL" id="KAJ3488568.1"/>
    </source>
</evidence>
<accession>A0AAD5YJQ3</accession>
<feature type="signal peptide" evidence="4">
    <location>
        <begin position="1"/>
        <end position="19"/>
    </location>
</feature>
<dbReference type="Gene3D" id="2.40.40.10">
    <property type="entry name" value="RlpA-like domain"/>
    <property type="match status" value="1"/>
</dbReference>
<proteinExistence type="inferred from homology"/>
<protein>
    <submittedName>
        <fullName evidence="5">Uncharacterized protein</fullName>
    </submittedName>
</protein>
<dbReference type="CDD" id="cd22778">
    <property type="entry name" value="DPBB_CEPL-like"/>
    <property type="match status" value="1"/>
</dbReference>
<organism evidence="5 6">
    <name type="scientific">Meripilus lineatus</name>
    <dbReference type="NCBI Taxonomy" id="2056292"/>
    <lineage>
        <taxon>Eukaryota</taxon>
        <taxon>Fungi</taxon>
        <taxon>Dikarya</taxon>
        <taxon>Basidiomycota</taxon>
        <taxon>Agaricomycotina</taxon>
        <taxon>Agaricomycetes</taxon>
        <taxon>Polyporales</taxon>
        <taxon>Meripilaceae</taxon>
        <taxon>Meripilus</taxon>
    </lineage>
</organism>
<comment type="similarity">
    <text evidence="2">Belongs to the cerato-platanin family.</text>
</comment>
<sequence length="144" mass="14962">MLYTTIIAAFASFVLPVLAVPQAPGHPVTITATWSAAYDNPALSVNGLACSDALIRKGIHTIGDLKNYPNVTGIQYASFGSPNCATCYKFTYQGKSVNVVAIDNAQHGATLSTAALNALTNGHAHDVGSIQATVEQVPNSACKL</sequence>
<keyword evidence="3" id="KW-0964">Secreted</keyword>
<dbReference type="SUPFAM" id="SSF50685">
    <property type="entry name" value="Barwin-like endoglucanases"/>
    <property type="match status" value="1"/>
</dbReference>
<dbReference type="AlphaFoldDB" id="A0AAD5YJQ3"/>
<comment type="subcellular location">
    <subcellularLocation>
        <location evidence="1">Secreted</location>
    </subcellularLocation>
</comment>
<dbReference type="InterPro" id="IPR010829">
    <property type="entry name" value="Cerato-platanin"/>
</dbReference>
<dbReference type="InterPro" id="IPR036908">
    <property type="entry name" value="RlpA-like_sf"/>
</dbReference>